<keyword evidence="11" id="KW-0547">Nucleotide-binding</keyword>
<evidence type="ECO:0000256" key="3">
    <source>
        <dbReference type="ARBA" id="ARBA00022630"/>
    </source>
</evidence>
<comment type="similarity">
    <text evidence="1 13">Belongs to the class-I pyridine nucleotide-disulfide oxidoreductase family.</text>
</comment>
<evidence type="ECO:0000256" key="4">
    <source>
        <dbReference type="ARBA" id="ARBA00022827"/>
    </source>
</evidence>
<evidence type="ECO:0000256" key="2">
    <source>
        <dbReference type="ARBA" id="ARBA00012608"/>
    </source>
</evidence>
<feature type="binding site" evidence="11">
    <location>
        <position position="52"/>
    </location>
    <ligand>
        <name>FAD</name>
        <dbReference type="ChEBI" id="CHEBI:57692"/>
    </ligand>
</feature>
<dbReference type="Pfam" id="PF02852">
    <property type="entry name" value="Pyr_redox_dim"/>
    <property type="match status" value="1"/>
</dbReference>
<feature type="active site" description="Proton acceptor" evidence="10">
    <location>
        <position position="459"/>
    </location>
</feature>
<keyword evidence="6 11" id="KW-0520">NAD</keyword>
<feature type="binding site" evidence="11">
    <location>
        <begin position="144"/>
        <end position="146"/>
    </location>
    <ligand>
        <name>FAD</name>
        <dbReference type="ChEBI" id="CHEBI:57692"/>
    </ligand>
</feature>
<dbReference type="InterPro" id="IPR036188">
    <property type="entry name" value="FAD/NAD-bd_sf"/>
</dbReference>
<feature type="binding site" evidence="11">
    <location>
        <begin position="181"/>
        <end position="188"/>
    </location>
    <ligand>
        <name>NAD(+)</name>
        <dbReference type="ChEBI" id="CHEBI:57540"/>
    </ligand>
</feature>
<dbReference type="InterPro" id="IPR023753">
    <property type="entry name" value="FAD/NAD-binding_dom"/>
</dbReference>
<dbReference type="Pfam" id="PF07992">
    <property type="entry name" value="Pyr_redox_2"/>
    <property type="match status" value="1"/>
</dbReference>
<sequence length="475" mass="49047">MTAETKTLTVIGGGPGGYTAAFAAARAGMRVTLVECESLGGTCLNHGCIPTKTIKSSAEALELAQNAAAFGVRIEGGIHIDPAAVLQRKERVRSILCSGLEKTCASLGIDLVRGRGRILRAGLVELIGTGGTRTVEADNIIIATGSRPVELPGLPTDHTHILNSDDALRLESVPSSLIIVGGGVIGCEMACIYRAFGATVTLVEGQDRILPLPSVDEDISALLQREMKKRRIACETGCTLTNVTTGPDGVHAALAASPFAPAGAVPRPEKTVRAEKVLVTVGRAPCTDGLGLEEAGIAADARGWITADARMRTSVPHIYAIGDVLGPGRVMLAHAASAEALCAVADCLGKDTGRDMDYRHIPSAIFTSPEIGCVGMSERQARDAGHEVKTSVVQMRELGKAQAMSALPGFCKLVADARTDALLGVHMAGAHATDLVAEGVLALHLGAAVADVAAAVHAHPTLAEAMGEAALRMPQ</sequence>
<accession>A0AA94HTJ9</accession>
<dbReference type="GO" id="GO:0006103">
    <property type="term" value="P:2-oxoglutarate metabolic process"/>
    <property type="evidence" value="ECO:0007669"/>
    <property type="project" value="TreeGrafter"/>
</dbReference>
<dbReference type="SUPFAM" id="SSF51905">
    <property type="entry name" value="FAD/NAD(P)-binding domain"/>
    <property type="match status" value="1"/>
</dbReference>
<evidence type="ECO:0000313" key="17">
    <source>
        <dbReference type="Proteomes" id="UP000182680"/>
    </source>
</evidence>
<dbReference type="PROSITE" id="PS00076">
    <property type="entry name" value="PYRIDINE_REDOX_1"/>
    <property type="match status" value="1"/>
</dbReference>
<dbReference type="PIRSF" id="PIRSF000350">
    <property type="entry name" value="Mercury_reductase_MerA"/>
    <property type="match status" value="1"/>
</dbReference>
<protein>
    <recommendedName>
        <fullName evidence="2 13">Dihydrolipoyl dehydrogenase</fullName>
        <ecNumber evidence="2 13">1.8.1.4</ecNumber>
    </recommendedName>
</protein>
<evidence type="ECO:0000256" key="9">
    <source>
        <dbReference type="ARBA" id="ARBA00049187"/>
    </source>
</evidence>
<evidence type="ECO:0000256" key="1">
    <source>
        <dbReference type="ARBA" id="ARBA00007532"/>
    </source>
</evidence>
<feature type="domain" description="FAD/NAD(P)-binding" evidence="15">
    <location>
        <begin position="8"/>
        <end position="340"/>
    </location>
</feature>
<dbReference type="AlphaFoldDB" id="A0AA94HTJ9"/>
<keyword evidence="7" id="KW-1015">Disulfide bond</keyword>
<dbReference type="FunFam" id="3.30.390.30:FF:000001">
    <property type="entry name" value="Dihydrolipoyl dehydrogenase"/>
    <property type="match status" value="1"/>
</dbReference>
<dbReference type="InterPro" id="IPR012999">
    <property type="entry name" value="Pyr_OxRdtase_I_AS"/>
</dbReference>
<organism evidence="16 17">
    <name type="scientific">Desulfovibrio desulfuricans</name>
    <dbReference type="NCBI Taxonomy" id="876"/>
    <lineage>
        <taxon>Bacteria</taxon>
        <taxon>Pseudomonadati</taxon>
        <taxon>Thermodesulfobacteriota</taxon>
        <taxon>Desulfovibrionia</taxon>
        <taxon>Desulfovibrionales</taxon>
        <taxon>Desulfovibrionaceae</taxon>
        <taxon>Desulfovibrio</taxon>
    </lineage>
</organism>
<evidence type="ECO:0000313" key="16">
    <source>
        <dbReference type="EMBL" id="SFW56603.1"/>
    </source>
</evidence>
<dbReference type="GO" id="GO:0050660">
    <property type="term" value="F:flavin adenine dinucleotide binding"/>
    <property type="evidence" value="ECO:0007669"/>
    <property type="project" value="InterPro"/>
</dbReference>
<dbReference type="SUPFAM" id="SSF55424">
    <property type="entry name" value="FAD/NAD-linked reductases, dimerisation (C-terminal) domain"/>
    <property type="match status" value="1"/>
</dbReference>
<dbReference type="RefSeq" id="WP_072312042.1">
    <property type="nucleotide sequence ID" value="NZ_FPIW01000034.1"/>
</dbReference>
<evidence type="ECO:0000259" key="15">
    <source>
        <dbReference type="Pfam" id="PF07992"/>
    </source>
</evidence>
<comment type="miscellaneous">
    <text evidence="13">The active site is a redox-active disulfide bond.</text>
</comment>
<dbReference type="InterPro" id="IPR016156">
    <property type="entry name" value="FAD/NAD-linked_Rdtase_dimer_sf"/>
</dbReference>
<keyword evidence="5 13" id="KW-0560">Oxidoreductase</keyword>
<feature type="binding site" evidence="11">
    <location>
        <position position="116"/>
    </location>
    <ligand>
        <name>FAD</name>
        <dbReference type="ChEBI" id="CHEBI:57692"/>
    </ligand>
</feature>
<dbReference type="GO" id="GO:0004148">
    <property type="term" value="F:dihydrolipoyl dehydrogenase (NADH) activity"/>
    <property type="evidence" value="ECO:0007669"/>
    <property type="project" value="UniProtKB-EC"/>
</dbReference>
<evidence type="ECO:0000256" key="12">
    <source>
        <dbReference type="PIRSR" id="PIRSR000350-4"/>
    </source>
</evidence>
<feature type="domain" description="Pyridine nucleotide-disulphide oxidoreductase dimerisation" evidence="14">
    <location>
        <begin position="361"/>
        <end position="470"/>
    </location>
</feature>
<dbReference type="Gene3D" id="3.30.390.30">
    <property type="match status" value="1"/>
</dbReference>
<feature type="disulfide bond" description="Redox-active" evidence="12">
    <location>
        <begin position="43"/>
        <end position="48"/>
    </location>
</feature>
<dbReference type="GO" id="GO:0005737">
    <property type="term" value="C:cytoplasm"/>
    <property type="evidence" value="ECO:0007669"/>
    <property type="project" value="UniProtKB-ARBA"/>
</dbReference>
<keyword evidence="3 13" id="KW-0285">Flavoprotein</keyword>
<evidence type="ECO:0000259" key="14">
    <source>
        <dbReference type="Pfam" id="PF02852"/>
    </source>
</evidence>
<name>A0AA94HTJ9_DESDE</name>
<keyword evidence="4 11" id="KW-0274">FAD</keyword>
<feature type="binding site" evidence="11">
    <location>
        <position position="323"/>
    </location>
    <ligand>
        <name>FAD</name>
        <dbReference type="ChEBI" id="CHEBI:57692"/>
    </ligand>
</feature>
<reference evidence="17" key="1">
    <citation type="submission" date="2016-11" db="EMBL/GenBank/DDBJ databases">
        <authorList>
            <person name="Jaros S."/>
            <person name="Januszkiewicz K."/>
            <person name="Wedrychowicz H."/>
        </authorList>
    </citation>
    <scope>NUCLEOTIDE SEQUENCE [LARGE SCALE GENOMIC DNA]</scope>
    <source>
        <strain evidence="17">DSM 7057</strain>
    </source>
</reference>
<dbReference type="EC" id="1.8.1.4" evidence="2 13"/>
<dbReference type="PRINTS" id="PR00411">
    <property type="entry name" value="PNDRDTASEI"/>
</dbReference>
<comment type="catalytic activity">
    <reaction evidence="9 13">
        <text>N(6)-[(R)-dihydrolipoyl]-L-lysyl-[protein] + NAD(+) = N(6)-[(R)-lipoyl]-L-lysyl-[protein] + NADH + H(+)</text>
        <dbReference type="Rhea" id="RHEA:15045"/>
        <dbReference type="Rhea" id="RHEA-COMP:10474"/>
        <dbReference type="Rhea" id="RHEA-COMP:10475"/>
        <dbReference type="ChEBI" id="CHEBI:15378"/>
        <dbReference type="ChEBI" id="CHEBI:57540"/>
        <dbReference type="ChEBI" id="CHEBI:57945"/>
        <dbReference type="ChEBI" id="CHEBI:83099"/>
        <dbReference type="ChEBI" id="CHEBI:83100"/>
        <dbReference type="EC" id="1.8.1.4"/>
    </reaction>
</comment>
<evidence type="ECO:0000256" key="8">
    <source>
        <dbReference type="ARBA" id="ARBA00023284"/>
    </source>
</evidence>
<comment type="cofactor">
    <cofactor evidence="11 13">
        <name>FAD</name>
        <dbReference type="ChEBI" id="CHEBI:57692"/>
    </cofactor>
    <text evidence="11 13">Binds 1 FAD per subunit.</text>
</comment>
<dbReference type="Gene3D" id="3.50.50.60">
    <property type="entry name" value="FAD/NAD(P)-binding domain"/>
    <property type="match status" value="2"/>
</dbReference>
<feature type="binding site" evidence="11">
    <location>
        <position position="204"/>
    </location>
    <ligand>
        <name>NAD(+)</name>
        <dbReference type="ChEBI" id="CHEBI:57540"/>
    </ligand>
</feature>
<evidence type="ECO:0000256" key="7">
    <source>
        <dbReference type="ARBA" id="ARBA00023157"/>
    </source>
</evidence>
<gene>
    <name evidence="16" type="ORF">SAMN02910291_01865</name>
</gene>
<dbReference type="EMBL" id="FPIW01000034">
    <property type="protein sequence ID" value="SFW56603.1"/>
    <property type="molecule type" value="Genomic_DNA"/>
</dbReference>
<evidence type="ECO:0000256" key="6">
    <source>
        <dbReference type="ARBA" id="ARBA00023027"/>
    </source>
</evidence>
<comment type="caution">
    <text evidence="16">The sequence shown here is derived from an EMBL/GenBank/DDBJ whole genome shotgun (WGS) entry which is preliminary data.</text>
</comment>
<dbReference type="PRINTS" id="PR00368">
    <property type="entry name" value="FADPNR"/>
</dbReference>
<dbReference type="InterPro" id="IPR001100">
    <property type="entry name" value="Pyr_nuc-diS_OxRdtase"/>
</dbReference>
<evidence type="ECO:0000256" key="10">
    <source>
        <dbReference type="PIRSR" id="PIRSR000350-2"/>
    </source>
</evidence>
<dbReference type="InterPro" id="IPR050151">
    <property type="entry name" value="Class-I_Pyr_Nuc-Dis_Oxidored"/>
</dbReference>
<keyword evidence="8 13" id="KW-0676">Redox-active center</keyword>
<dbReference type="InterPro" id="IPR006258">
    <property type="entry name" value="Lipoamide_DH"/>
</dbReference>
<feature type="binding site" evidence="11">
    <location>
        <begin position="331"/>
        <end position="334"/>
    </location>
    <ligand>
        <name>FAD</name>
        <dbReference type="ChEBI" id="CHEBI:57692"/>
    </ligand>
</feature>
<evidence type="ECO:0000256" key="13">
    <source>
        <dbReference type="RuleBase" id="RU003692"/>
    </source>
</evidence>
<proteinExistence type="inferred from homology"/>
<dbReference type="NCBIfam" id="TIGR01350">
    <property type="entry name" value="lipoamide_DH"/>
    <property type="match status" value="1"/>
</dbReference>
<dbReference type="PANTHER" id="PTHR22912:SF151">
    <property type="entry name" value="DIHYDROLIPOYL DEHYDROGENASE, MITOCHONDRIAL"/>
    <property type="match status" value="1"/>
</dbReference>
<dbReference type="Proteomes" id="UP000182680">
    <property type="component" value="Unassembled WGS sequence"/>
</dbReference>
<dbReference type="PANTHER" id="PTHR22912">
    <property type="entry name" value="DISULFIDE OXIDOREDUCTASE"/>
    <property type="match status" value="1"/>
</dbReference>
<evidence type="ECO:0000256" key="5">
    <source>
        <dbReference type="ARBA" id="ARBA00023002"/>
    </source>
</evidence>
<dbReference type="InterPro" id="IPR004099">
    <property type="entry name" value="Pyr_nucl-diS_OxRdtase_dimer"/>
</dbReference>
<evidence type="ECO:0000256" key="11">
    <source>
        <dbReference type="PIRSR" id="PIRSR000350-3"/>
    </source>
</evidence>
<feature type="binding site" evidence="11">
    <location>
        <position position="282"/>
    </location>
    <ligand>
        <name>NAD(+)</name>
        <dbReference type="ChEBI" id="CHEBI:57540"/>
    </ligand>
</feature>